<evidence type="ECO:0000256" key="1">
    <source>
        <dbReference type="SAM" id="Coils"/>
    </source>
</evidence>
<dbReference type="InterPro" id="IPR021563">
    <property type="entry name" value="RILP_dimer"/>
</dbReference>
<dbReference type="WBParaSite" id="SCUD_0001946901-mRNA-1">
    <property type="protein sequence ID" value="SCUD_0001946901-mRNA-1"/>
    <property type="gene ID" value="SCUD_0001946901"/>
</dbReference>
<feature type="domain" description="RH2" evidence="2">
    <location>
        <begin position="106"/>
        <end position="173"/>
    </location>
</feature>
<keyword evidence="1" id="KW-0175">Coiled coil</keyword>
<organism evidence="5">
    <name type="scientific">Schistosoma curassoni</name>
    <dbReference type="NCBI Taxonomy" id="6186"/>
    <lineage>
        <taxon>Eukaryota</taxon>
        <taxon>Metazoa</taxon>
        <taxon>Spiralia</taxon>
        <taxon>Lophotrochozoa</taxon>
        <taxon>Platyhelminthes</taxon>
        <taxon>Trematoda</taxon>
        <taxon>Digenea</taxon>
        <taxon>Strigeidida</taxon>
        <taxon>Schistosomatoidea</taxon>
        <taxon>Schistosomatidae</taxon>
        <taxon>Schistosoma</taxon>
    </lineage>
</organism>
<accession>A0A183KWM2</accession>
<dbReference type="Gene3D" id="6.10.230.10">
    <property type="match status" value="1"/>
</dbReference>
<reference evidence="5" key="1">
    <citation type="submission" date="2016-06" db="UniProtKB">
        <authorList>
            <consortium name="WormBaseParasite"/>
        </authorList>
    </citation>
    <scope>IDENTIFICATION</scope>
</reference>
<protein>
    <submittedName>
        <fullName evidence="5">RH2 domain-containing protein</fullName>
    </submittedName>
</protein>
<reference evidence="3 4" key="2">
    <citation type="submission" date="2018-11" db="EMBL/GenBank/DDBJ databases">
        <authorList>
            <consortium name="Pathogen Informatics"/>
        </authorList>
    </citation>
    <scope>NUCLEOTIDE SEQUENCE [LARGE SCALE GENOMIC DNA]</scope>
    <source>
        <strain evidence="3">Dakar</strain>
        <strain evidence="4">Dakar, Senegal</strain>
    </source>
</reference>
<dbReference type="SUPFAM" id="SSF161256">
    <property type="entry name" value="RILP dimerisation region"/>
    <property type="match status" value="1"/>
</dbReference>
<evidence type="ECO:0000313" key="5">
    <source>
        <dbReference type="WBParaSite" id="SCUD_0001946901-mRNA-1"/>
    </source>
</evidence>
<dbReference type="GO" id="GO:0046983">
    <property type="term" value="F:protein dimerization activity"/>
    <property type="evidence" value="ECO:0007669"/>
    <property type="project" value="InterPro"/>
</dbReference>
<gene>
    <name evidence="3" type="ORF">SCUD_LOCUS19466</name>
</gene>
<evidence type="ECO:0000259" key="2">
    <source>
        <dbReference type="PROSITE" id="PS51777"/>
    </source>
</evidence>
<evidence type="ECO:0000313" key="3">
    <source>
        <dbReference type="EMBL" id="VDP69206.1"/>
    </source>
</evidence>
<keyword evidence="4" id="KW-1185">Reference proteome</keyword>
<dbReference type="Pfam" id="PF11461">
    <property type="entry name" value="RILP"/>
    <property type="match status" value="1"/>
</dbReference>
<dbReference type="Proteomes" id="UP000279833">
    <property type="component" value="Unassembled WGS sequence"/>
</dbReference>
<sequence length="225" mass="25481">MLGFIFSLKSEEEVCRLARQSGQLLASCAPHRRQTGQLVSEKATLETQLCVKERELANLLKDLSNNDTLHNDQSGIMSNTCESILQLPAGQGLESINFEQESNTTNKYISVEELRYLLHERNELKCRLIELEEELRLLELENQKDPEVEGPMLPEPPEKLRPNRKNRLTIKMICSEFSLPGAVGTHIMYTQSPPILTRIAFSTPPPPNNNYNSAALLDVCLDNFM</sequence>
<dbReference type="InterPro" id="IPR034744">
    <property type="entry name" value="RH2"/>
</dbReference>
<dbReference type="EMBL" id="UZAK01042558">
    <property type="protein sequence ID" value="VDP69206.1"/>
    <property type="molecule type" value="Genomic_DNA"/>
</dbReference>
<proteinExistence type="predicted"/>
<dbReference type="AlphaFoldDB" id="A0A183KWM2"/>
<name>A0A183KWM2_9TREM</name>
<evidence type="ECO:0000313" key="4">
    <source>
        <dbReference type="Proteomes" id="UP000279833"/>
    </source>
</evidence>
<feature type="coiled-coil region" evidence="1">
    <location>
        <begin position="114"/>
        <end position="141"/>
    </location>
</feature>
<dbReference type="PROSITE" id="PS51777">
    <property type="entry name" value="RH2"/>
    <property type="match status" value="1"/>
</dbReference>